<organism evidence="2 3">
    <name type="scientific">Rhodanobacter glycinis</name>
    <dbReference type="NCBI Taxonomy" id="582702"/>
    <lineage>
        <taxon>Bacteria</taxon>
        <taxon>Pseudomonadati</taxon>
        <taxon>Pseudomonadota</taxon>
        <taxon>Gammaproteobacteria</taxon>
        <taxon>Lysobacterales</taxon>
        <taxon>Rhodanobacteraceae</taxon>
        <taxon>Rhodanobacter</taxon>
    </lineage>
</organism>
<keyword evidence="1" id="KW-0472">Membrane</keyword>
<feature type="transmembrane region" description="Helical" evidence="1">
    <location>
        <begin position="42"/>
        <end position="60"/>
    </location>
</feature>
<dbReference type="EMBL" id="RCZO01000007">
    <property type="protein sequence ID" value="TPG07436.1"/>
    <property type="molecule type" value="Genomic_DNA"/>
</dbReference>
<gene>
    <name evidence="2" type="ORF">EAH88_13465</name>
</gene>
<dbReference type="RefSeq" id="WP_140653524.1">
    <property type="nucleotide sequence ID" value="NZ_RCZO01000007.1"/>
</dbReference>
<evidence type="ECO:0000313" key="3">
    <source>
        <dbReference type="Proteomes" id="UP000319486"/>
    </source>
</evidence>
<sequence length="125" mass="13716">MTTATRAPILPVYRVGLIAWVLLVVLQPAWHAWLVPPQSMPLTLVLAITVIPLLLPLLALHDMRRALLWVGILSLFYFCHGVSEAWSSAGERWLAIAEIVLTVLLIAALGAGVKRRQPAAPPTRD</sequence>
<dbReference type="InterPro" id="IPR018643">
    <property type="entry name" value="DUF2069_membrane"/>
</dbReference>
<dbReference type="AlphaFoldDB" id="A0A502C6W4"/>
<keyword evidence="1" id="KW-0812">Transmembrane</keyword>
<evidence type="ECO:0000313" key="2">
    <source>
        <dbReference type="EMBL" id="TPG07436.1"/>
    </source>
</evidence>
<feature type="transmembrane region" description="Helical" evidence="1">
    <location>
        <begin position="67"/>
        <end position="87"/>
    </location>
</feature>
<protein>
    <submittedName>
        <fullName evidence="2">DUF2069 domain-containing protein</fullName>
    </submittedName>
</protein>
<keyword evidence="3" id="KW-1185">Reference proteome</keyword>
<comment type="caution">
    <text evidence="2">The sequence shown here is derived from an EMBL/GenBank/DDBJ whole genome shotgun (WGS) entry which is preliminary data.</text>
</comment>
<dbReference type="Proteomes" id="UP000319486">
    <property type="component" value="Unassembled WGS sequence"/>
</dbReference>
<feature type="transmembrane region" description="Helical" evidence="1">
    <location>
        <begin position="93"/>
        <end position="113"/>
    </location>
</feature>
<dbReference type="Pfam" id="PF09842">
    <property type="entry name" value="DUF2069"/>
    <property type="match status" value="1"/>
</dbReference>
<accession>A0A502C6W4</accession>
<reference evidence="2 3" key="1">
    <citation type="journal article" date="2019" name="Environ. Microbiol.">
        <title>Species interactions and distinct microbial communities in high Arctic permafrost affected cryosols are associated with the CH4 and CO2 gas fluxes.</title>
        <authorList>
            <person name="Altshuler I."/>
            <person name="Hamel J."/>
            <person name="Turney S."/>
            <person name="Magnuson E."/>
            <person name="Levesque R."/>
            <person name="Greer C."/>
            <person name="Whyte L.G."/>
        </authorList>
    </citation>
    <scope>NUCLEOTIDE SEQUENCE [LARGE SCALE GENOMIC DNA]</scope>
    <source>
        <strain evidence="2 3">S13Y</strain>
    </source>
</reference>
<evidence type="ECO:0000256" key="1">
    <source>
        <dbReference type="SAM" id="Phobius"/>
    </source>
</evidence>
<proteinExistence type="predicted"/>
<name>A0A502C6W4_9GAMM</name>
<feature type="transmembrane region" description="Helical" evidence="1">
    <location>
        <begin position="12"/>
        <end position="30"/>
    </location>
</feature>
<keyword evidence="1" id="KW-1133">Transmembrane helix</keyword>